<dbReference type="Gene3D" id="3.40.50.300">
    <property type="entry name" value="P-loop containing nucleotide triphosphate hydrolases"/>
    <property type="match status" value="1"/>
</dbReference>
<comment type="subcellular location">
    <subcellularLocation>
        <location evidence="1">Cell membrane</location>
        <topology evidence="1">Peripheral membrane protein</topology>
    </subcellularLocation>
</comment>
<dbReference type="PROSITE" id="PS00211">
    <property type="entry name" value="ABC_TRANSPORTER_1"/>
    <property type="match status" value="1"/>
</dbReference>
<feature type="domain" description="Guanylate kinase-like" evidence="11">
    <location>
        <begin position="36"/>
        <end position="116"/>
    </location>
</feature>
<keyword evidence="7" id="KW-0408">Iron</keyword>
<evidence type="ECO:0000256" key="8">
    <source>
        <dbReference type="ARBA" id="ARBA00023065"/>
    </source>
</evidence>
<dbReference type="SMART" id="SM00382">
    <property type="entry name" value="AAA"/>
    <property type="match status" value="1"/>
</dbReference>
<feature type="domain" description="ABC transporter" evidence="12">
    <location>
        <begin position="11"/>
        <end position="246"/>
    </location>
</feature>
<evidence type="ECO:0000256" key="4">
    <source>
        <dbReference type="ARBA" id="ARBA00022496"/>
    </source>
</evidence>
<keyword evidence="2" id="KW-0813">Transport</keyword>
<evidence type="ECO:0000259" key="11">
    <source>
        <dbReference type="PROSITE" id="PS50052"/>
    </source>
</evidence>
<dbReference type="InterPro" id="IPR051535">
    <property type="entry name" value="Siderophore_ABC-ATPase"/>
</dbReference>
<dbReference type="InterPro" id="IPR003593">
    <property type="entry name" value="AAA+_ATPase"/>
</dbReference>
<dbReference type="PANTHER" id="PTHR42771:SF2">
    <property type="entry name" value="IRON(3+)-HYDROXAMATE IMPORT ATP-BINDING PROTEIN FHUC"/>
    <property type="match status" value="1"/>
</dbReference>
<keyword evidence="5" id="KW-0547">Nucleotide-binding</keyword>
<dbReference type="InterPro" id="IPR008144">
    <property type="entry name" value="Guanylate_kin-like_dom"/>
</dbReference>
<feature type="compositionally biased region" description="Basic residues" evidence="10">
    <location>
        <begin position="264"/>
        <end position="274"/>
    </location>
</feature>
<sequence>MTQYPDYDIALSGHELYLEYGQRPIISAMNLAIPKGKLTVILGPNGCGKSTLLKCLSQVLPPTRGQVMLGHTPLAQLSNKARARELALLVQKPELPEGIDVQELVSRGRYPHQSLWHQWSEQDELAVAQALAATGLTTLAQRPVAELSGGQQQRVWLAMVLAQQTDLLLLDEPTSFLDIRAQLAVLDFCRALVDQGRTLVLVLHDINQALRYGDHLLLMRDGKLIAGGAPESLLTEALLEQVFDINASIITDPEANCPMIIPRPRPRAKPRAAGHHGGEDSSNNATGGLPSWE</sequence>
<evidence type="ECO:0000256" key="2">
    <source>
        <dbReference type="ARBA" id="ARBA00022448"/>
    </source>
</evidence>
<dbReference type="EMBL" id="BMKO01000001">
    <property type="protein sequence ID" value="GGE68832.1"/>
    <property type="molecule type" value="Genomic_DNA"/>
</dbReference>
<keyword evidence="3" id="KW-1003">Cell membrane</keyword>
<evidence type="ECO:0000256" key="7">
    <source>
        <dbReference type="ARBA" id="ARBA00023004"/>
    </source>
</evidence>
<gene>
    <name evidence="13" type="ORF">GCM10011520_06760</name>
</gene>
<dbReference type="InterPro" id="IPR027417">
    <property type="entry name" value="P-loop_NTPase"/>
</dbReference>
<keyword evidence="4" id="KW-0410">Iron transport</keyword>
<evidence type="ECO:0000256" key="1">
    <source>
        <dbReference type="ARBA" id="ARBA00004202"/>
    </source>
</evidence>
<evidence type="ECO:0000256" key="10">
    <source>
        <dbReference type="SAM" id="MobiDB-lite"/>
    </source>
</evidence>
<keyword evidence="14" id="KW-1185">Reference proteome</keyword>
<dbReference type="InterPro" id="IPR017871">
    <property type="entry name" value="ABC_transporter-like_CS"/>
</dbReference>
<dbReference type="Proteomes" id="UP000606498">
    <property type="component" value="Unassembled WGS sequence"/>
</dbReference>
<reference evidence="14" key="1">
    <citation type="journal article" date="2019" name="Int. J. Syst. Evol. Microbiol.">
        <title>The Global Catalogue of Microorganisms (GCM) 10K type strain sequencing project: providing services to taxonomists for standard genome sequencing and annotation.</title>
        <authorList>
            <consortium name="The Broad Institute Genomics Platform"/>
            <consortium name="The Broad Institute Genome Sequencing Center for Infectious Disease"/>
            <person name="Wu L."/>
            <person name="Ma J."/>
        </authorList>
    </citation>
    <scope>NUCLEOTIDE SEQUENCE [LARGE SCALE GENOMIC DNA]</scope>
    <source>
        <strain evidence="14">CGMCC 1.16033</strain>
    </source>
</reference>
<proteinExistence type="predicted"/>
<evidence type="ECO:0000256" key="9">
    <source>
        <dbReference type="ARBA" id="ARBA00023136"/>
    </source>
</evidence>
<accession>A0ABQ1SY92</accession>
<protein>
    <submittedName>
        <fullName evidence="13">ABC transporter</fullName>
    </submittedName>
</protein>
<dbReference type="PROSITE" id="PS50052">
    <property type="entry name" value="GUANYLATE_KINASE_2"/>
    <property type="match status" value="1"/>
</dbReference>
<dbReference type="SUPFAM" id="SSF52540">
    <property type="entry name" value="P-loop containing nucleoside triphosphate hydrolases"/>
    <property type="match status" value="1"/>
</dbReference>
<evidence type="ECO:0000313" key="14">
    <source>
        <dbReference type="Proteomes" id="UP000606498"/>
    </source>
</evidence>
<keyword evidence="9" id="KW-0472">Membrane</keyword>
<name>A0ABQ1SY92_9GAMM</name>
<dbReference type="Pfam" id="PF00005">
    <property type="entry name" value="ABC_tran"/>
    <property type="match status" value="1"/>
</dbReference>
<dbReference type="PANTHER" id="PTHR42771">
    <property type="entry name" value="IRON(3+)-HYDROXAMATE IMPORT ATP-BINDING PROTEIN FHUC"/>
    <property type="match status" value="1"/>
</dbReference>
<evidence type="ECO:0000256" key="6">
    <source>
        <dbReference type="ARBA" id="ARBA00022840"/>
    </source>
</evidence>
<feature type="region of interest" description="Disordered" evidence="10">
    <location>
        <begin position="262"/>
        <end position="293"/>
    </location>
</feature>
<keyword evidence="6" id="KW-0067">ATP-binding</keyword>
<comment type="caution">
    <text evidence="13">The sequence shown here is derived from an EMBL/GenBank/DDBJ whole genome shotgun (WGS) entry which is preliminary data.</text>
</comment>
<keyword evidence="8" id="KW-0406">Ion transport</keyword>
<evidence type="ECO:0000256" key="5">
    <source>
        <dbReference type="ARBA" id="ARBA00022741"/>
    </source>
</evidence>
<evidence type="ECO:0000256" key="3">
    <source>
        <dbReference type="ARBA" id="ARBA00022475"/>
    </source>
</evidence>
<organism evidence="13 14">
    <name type="scientific">Shewanella carassii</name>
    <dbReference type="NCBI Taxonomy" id="1987584"/>
    <lineage>
        <taxon>Bacteria</taxon>
        <taxon>Pseudomonadati</taxon>
        <taxon>Pseudomonadota</taxon>
        <taxon>Gammaproteobacteria</taxon>
        <taxon>Alteromonadales</taxon>
        <taxon>Shewanellaceae</taxon>
        <taxon>Shewanella</taxon>
    </lineage>
</organism>
<evidence type="ECO:0000313" key="13">
    <source>
        <dbReference type="EMBL" id="GGE68832.1"/>
    </source>
</evidence>
<dbReference type="InterPro" id="IPR003439">
    <property type="entry name" value="ABC_transporter-like_ATP-bd"/>
</dbReference>
<evidence type="ECO:0000259" key="12">
    <source>
        <dbReference type="PROSITE" id="PS50893"/>
    </source>
</evidence>
<dbReference type="PROSITE" id="PS50893">
    <property type="entry name" value="ABC_TRANSPORTER_2"/>
    <property type="match status" value="1"/>
</dbReference>
<dbReference type="CDD" id="cd03214">
    <property type="entry name" value="ABC_Iron-Siderophores_B12_Hemin"/>
    <property type="match status" value="1"/>
</dbReference>
<dbReference type="RefSeq" id="WP_100142431.1">
    <property type="nucleotide sequence ID" value="NZ_BMKO01000001.1"/>
</dbReference>